<sequence>MKKTLTSLLVAAVAYAAAPVHAGTLEDVKARGNLLCSSTTGSPGFSMPDDTGKRHGLEVDVCRAIATAVFGDPERHKIVVLNPTQRFTALQSGEVDVLFNTTTWTLSREGAGALYAGVTYYDGQGVLVRKGTIASAKELDGGAICTNQGSTTELNLVDFFRANKVSNEVITFATVQEAANAYESGRCDAWSADAGILAALRSKMKAPDDHVILADRLSKEPLGAAVRKGDDAWFSVVRWSIFALQAAEELGLTSKNIAEQAASTTNPEVLRFVGKEGSLGKVLGLDADWAYQIVAQVGSYAEIFDRNVGAASPLNLERGINASWKNGGLFYTPPFR</sequence>
<dbReference type="RefSeq" id="WP_015064253.1">
    <property type="nucleotide sequence ID" value="NC_019382.1"/>
</dbReference>
<dbReference type="PANTHER" id="PTHR30085:SF7">
    <property type="entry name" value="AMINO-ACID ABC TRANSPORTER-BINDING PROTEIN YHDW-RELATED"/>
    <property type="match status" value="1"/>
</dbReference>
<name>A0A0C6P265_BORBO</name>
<dbReference type="InterPro" id="IPR001638">
    <property type="entry name" value="Solute-binding_3/MltF_N"/>
</dbReference>
<organism evidence="6 7">
    <name type="scientific">Bordetella bronchiseptica 253</name>
    <dbReference type="NCBI Taxonomy" id="568707"/>
    <lineage>
        <taxon>Bacteria</taxon>
        <taxon>Pseudomonadati</taxon>
        <taxon>Pseudomonadota</taxon>
        <taxon>Betaproteobacteria</taxon>
        <taxon>Burkholderiales</taxon>
        <taxon>Alcaligenaceae</taxon>
        <taxon>Bordetella</taxon>
    </lineage>
</organism>
<feature type="chain" id="PRO_5002189867" evidence="4">
    <location>
        <begin position="23"/>
        <end position="336"/>
    </location>
</feature>
<reference evidence="6 7" key="1">
    <citation type="journal article" date="2012" name="BMC Genomics">
        <title>Comparative genomics of the classical Bordetella subspecies: the evolution and exchange of virulence-associated diversity amongst closely related pathogens.</title>
        <authorList>
            <person name="Park J."/>
            <person name="Zhang Y."/>
            <person name="Buboltz A.M."/>
            <person name="Zhang X."/>
            <person name="Schuster S.C."/>
            <person name="Ahuja U."/>
            <person name="Liu M."/>
            <person name="Miller J.F."/>
            <person name="Sebaihia M."/>
            <person name="Bentley S.D."/>
            <person name="Parkhill J."/>
            <person name="Harvill E.T."/>
        </authorList>
    </citation>
    <scope>NUCLEOTIDE SEQUENCE [LARGE SCALE GENOMIC DNA]</scope>
    <source>
        <strain evidence="6 7">253</strain>
    </source>
</reference>
<dbReference type="CDD" id="cd13692">
    <property type="entry name" value="PBP2_BztA"/>
    <property type="match status" value="1"/>
</dbReference>
<evidence type="ECO:0000256" key="2">
    <source>
        <dbReference type="ARBA" id="ARBA00022448"/>
    </source>
</evidence>
<dbReference type="EMBL" id="HE965806">
    <property type="protein sequence ID" value="CCJ53854.1"/>
    <property type="molecule type" value="Genomic_DNA"/>
</dbReference>
<evidence type="ECO:0000256" key="4">
    <source>
        <dbReference type="SAM" id="SignalP"/>
    </source>
</evidence>
<dbReference type="PANTHER" id="PTHR30085">
    <property type="entry name" value="AMINO ACID ABC TRANSPORTER PERMEASE"/>
    <property type="match status" value="1"/>
</dbReference>
<dbReference type="AlphaFoldDB" id="A0A0C6P265"/>
<evidence type="ECO:0000259" key="5">
    <source>
        <dbReference type="SMART" id="SM00062"/>
    </source>
</evidence>
<dbReference type="SUPFAM" id="SSF53850">
    <property type="entry name" value="Periplasmic binding protein-like II"/>
    <property type="match status" value="1"/>
</dbReference>
<protein>
    <submittedName>
        <fullName evidence="6">Putative ABC transport system, substrate-binding protein</fullName>
    </submittedName>
</protein>
<feature type="domain" description="Solute-binding protein family 3/N-terminal" evidence="5">
    <location>
        <begin position="33"/>
        <end position="260"/>
    </location>
</feature>
<evidence type="ECO:0000313" key="7">
    <source>
        <dbReference type="Proteomes" id="UP000007564"/>
    </source>
</evidence>
<dbReference type="Gene3D" id="3.40.190.10">
    <property type="entry name" value="Periplasmic binding protein-like II"/>
    <property type="match status" value="2"/>
</dbReference>
<proteinExistence type="inferred from homology"/>
<accession>A0A0C6P265</accession>
<dbReference type="KEGG" id="bbh:BN112_1937"/>
<evidence type="ECO:0000313" key="6">
    <source>
        <dbReference type="EMBL" id="CCJ53854.1"/>
    </source>
</evidence>
<keyword evidence="2" id="KW-0813">Transport</keyword>
<feature type="signal peptide" evidence="4">
    <location>
        <begin position="1"/>
        <end position="22"/>
    </location>
</feature>
<dbReference type="HOGENOM" id="CLU_019602_3_2_4"/>
<dbReference type="InterPro" id="IPR051455">
    <property type="entry name" value="Bact_solute-bind_prot3"/>
</dbReference>
<evidence type="ECO:0000256" key="1">
    <source>
        <dbReference type="ARBA" id="ARBA00010333"/>
    </source>
</evidence>
<keyword evidence="3 4" id="KW-0732">Signal</keyword>
<dbReference type="Proteomes" id="UP000007564">
    <property type="component" value="Chromosome"/>
</dbReference>
<comment type="similarity">
    <text evidence="1">Belongs to the bacterial solute-binding protein 3 family.</text>
</comment>
<dbReference type="OrthoDB" id="9777941at2"/>
<dbReference type="Pfam" id="PF00497">
    <property type="entry name" value="SBP_bac_3"/>
    <property type="match status" value="1"/>
</dbReference>
<dbReference type="SMART" id="SM00062">
    <property type="entry name" value="PBPb"/>
    <property type="match status" value="1"/>
</dbReference>
<gene>
    <name evidence="6" type="ORF">BN112_1937</name>
</gene>
<evidence type="ECO:0000256" key="3">
    <source>
        <dbReference type="ARBA" id="ARBA00022729"/>
    </source>
</evidence>
<dbReference type="GO" id="GO:0006865">
    <property type="term" value="P:amino acid transport"/>
    <property type="evidence" value="ECO:0007669"/>
    <property type="project" value="TreeGrafter"/>
</dbReference>